<comment type="caution">
    <text evidence="16">The sequence shown here is derived from an EMBL/GenBank/DDBJ whole genome shotgun (WGS) entry which is preliminary data.</text>
</comment>
<keyword evidence="3 14" id="KW-0004">4Fe-4S</keyword>
<evidence type="ECO:0000256" key="11">
    <source>
        <dbReference type="ARBA" id="ARBA00023027"/>
    </source>
</evidence>
<evidence type="ECO:0000259" key="15">
    <source>
        <dbReference type="PROSITE" id="PS51379"/>
    </source>
</evidence>
<evidence type="ECO:0000313" key="16">
    <source>
        <dbReference type="EMBL" id="EGC16915.1"/>
    </source>
</evidence>
<dbReference type="InterPro" id="IPR017900">
    <property type="entry name" value="4Fe4S_Fe_S_CS"/>
</dbReference>
<keyword evidence="10 14" id="KW-0411">Iron-sulfur</keyword>
<accession>F0F0T3</accession>
<protein>
    <recommendedName>
        <fullName evidence="14">NADH-quinone oxidoreductase subunit I</fullName>
        <ecNumber evidence="14">7.1.1.-</ecNumber>
    </recommendedName>
    <alternativeName>
        <fullName evidence="14">NADH dehydrogenase I subunit I</fullName>
    </alternativeName>
    <alternativeName>
        <fullName evidence="14">NDH-1 subunit I</fullName>
    </alternativeName>
</protein>
<evidence type="ECO:0000256" key="13">
    <source>
        <dbReference type="ARBA" id="ARBA00023136"/>
    </source>
</evidence>
<keyword evidence="8 14" id="KW-1278">Translocase</keyword>
<dbReference type="FunFam" id="3.30.70.3270:FF:000003">
    <property type="entry name" value="NADH-quinone oxidoreductase subunit I"/>
    <property type="match status" value="1"/>
</dbReference>
<keyword evidence="9 14" id="KW-0408">Iron</keyword>
<dbReference type="PANTHER" id="PTHR10849">
    <property type="entry name" value="NADH DEHYDROGENASE UBIQUINONE IRON-SULFUR PROTEIN 8, MITOCHONDRIAL"/>
    <property type="match status" value="1"/>
</dbReference>
<reference evidence="16 17" key="1">
    <citation type="submission" date="2011-01" db="EMBL/GenBank/DDBJ databases">
        <authorList>
            <person name="Muzny D."/>
            <person name="Qin X."/>
            <person name="Deng J."/>
            <person name="Jiang H."/>
            <person name="Liu Y."/>
            <person name="Qu J."/>
            <person name="Song X.-Z."/>
            <person name="Zhang L."/>
            <person name="Thornton R."/>
            <person name="Coyle M."/>
            <person name="Francisco L."/>
            <person name="Jackson L."/>
            <person name="Javaid M."/>
            <person name="Korchina V."/>
            <person name="Kovar C."/>
            <person name="Mata R."/>
            <person name="Mathew T."/>
            <person name="Ngo R."/>
            <person name="Nguyen L."/>
            <person name="Nguyen N."/>
            <person name="Okwuonu G."/>
            <person name="Ongeri F."/>
            <person name="Pham C."/>
            <person name="Simmons D."/>
            <person name="Wilczek-Boney K."/>
            <person name="Hale W."/>
            <person name="Jakkamsetti A."/>
            <person name="Pham P."/>
            <person name="Ruth R."/>
            <person name="San Lucas F."/>
            <person name="Warren J."/>
            <person name="Zhang J."/>
            <person name="Zhao Z."/>
            <person name="Zhou C."/>
            <person name="Zhu D."/>
            <person name="Lee S."/>
            <person name="Bess C."/>
            <person name="Blankenburg K."/>
            <person name="Forbes L."/>
            <person name="Fu Q."/>
            <person name="Gubbala S."/>
            <person name="Hirani K."/>
            <person name="Jayaseelan J.C."/>
            <person name="Lara F."/>
            <person name="Munidasa M."/>
            <person name="Palculict T."/>
            <person name="Patil S."/>
            <person name="Pu L.-L."/>
            <person name="Saada N."/>
            <person name="Tang L."/>
            <person name="Weissenberger G."/>
            <person name="Zhu Y."/>
            <person name="Hemphill L."/>
            <person name="Shang Y."/>
            <person name="Youmans B."/>
            <person name="Ayvaz T."/>
            <person name="Ross M."/>
            <person name="Santibanez J."/>
            <person name="Aqrawi P."/>
            <person name="Gross S."/>
            <person name="Joshi V."/>
            <person name="Fowler G."/>
            <person name="Nazareth L."/>
            <person name="Reid J."/>
            <person name="Worley K."/>
            <person name="Petrosino J."/>
            <person name="Highlander S."/>
            <person name="Gibbs R."/>
        </authorList>
    </citation>
    <scope>NUCLEOTIDE SEQUENCE [LARGE SCALE GENOMIC DNA]</scope>
    <source>
        <strain evidence="16 17">ATCC 33394</strain>
    </source>
</reference>
<evidence type="ECO:0000256" key="3">
    <source>
        <dbReference type="ARBA" id="ARBA00022485"/>
    </source>
</evidence>
<comment type="cofactor">
    <cofactor evidence="14">
        <name>[4Fe-4S] cluster</name>
        <dbReference type="ChEBI" id="CHEBI:49883"/>
    </cofactor>
    <text evidence="14">Binds 2 [4Fe-4S] clusters per subunit.</text>
</comment>
<name>F0F0T3_9NEIS</name>
<dbReference type="GO" id="GO:0048038">
    <property type="term" value="F:quinone binding"/>
    <property type="evidence" value="ECO:0007669"/>
    <property type="project" value="UniProtKB-KW"/>
</dbReference>
<keyword evidence="17" id="KW-1185">Reference proteome</keyword>
<evidence type="ECO:0000313" key="17">
    <source>
        <dbReference type="Proteomes" id="UP000004088"/>
    </source>
</evidence>
<evidence type="ECO:0000256" key="12">
    <source>
        <dbReference type="ARBA" id="ARBA00023075"/>
    </source>
</evidence>
<dbReference type="NCBIfam" id="TIGR01971">
    <property type="entry name" value="NuoI"/>
    <property type="match status" value="1"/>
</dbReference>
<gene>
    <name evidence="14 16" type="primary">nuoI</name>
    <name evidence="16" type="ORF">HMPREF9098_1718</name>
</gene>
<keyword evidence="11 14" id="KW-0520">NAD</keyword>
<dbReference type="GO" id="GO:0050136">
    <property type="term" value="F:NADH dehydrogenase (quinone) (non-electrogenic) activity"/>
    <property type="evidence" value="ECO:0007669"/>
    <property type="project" value="UniProtKB-UniRule"/>
</dbReference>
<sequence length="195" mass="22630">MYRWYVKASQRRIIAILIYYKKQPAPRTPNPKEQTKMANFFKTFLLGELVKGMGVTLKNFFARKDTIYFPEEKTPQSVRFRGLHAQRRYPNGEERCIACKLCEAVCPAMAINIESEEREDGTRRTTRYDIDLTKCIFCGFCEEACPTDAIVETHIFEYHGEKKGDLHMTKPILLAIGDKYEAEIAKRKAADAPYR</sequence>
<dbReference type="HOGENOM" id="CLU_067218_5_1_4"/>
<dbReference type="GO" id="GO:0005506">
    <property type="term" value="F:iron ion binding"/>
    <property type="evidence" value="ECO:0007669"/>
    <property type="project" value="UniProtKB-UniRule"/>
</dbReference>
<organism evidence="16 17">
    <name type="scientific">Kingella denitrificans ATCC 33394</name>
    <dbReference type="NCBI Taxonomy" id="888741"/>
    <lineage>
        <taxon>Bacteria</taxon>
        <taxon>Pseudomonadati</taxon>
        <taxon>Pseudomonadota</taxon>
        <taxon>Betaproteobacteria</taxon>
        <taxon>Neisseriales</taxon>
        <taxon>Neisseriaceae</taxon>
        <taxon>Kingella</taxon>
    </lineage>
</organism>
<feature type="binding site" evidence="14">
    <location>
        <position position="138"/>
    </location>
    <ligand>
        <name>[4Fe-4S] cluster</name>
        <dbReference type="ChEBI" id="CHEBI:49883"/>
        <label>2</label>
    </ligand>
</feature>
<dbReference type="EC" id="7.1.1.-" evidence="14"/>
<evidence type="ECO:0000256" key="10">
    <source>
        <dbReference type="ARBA" id="ARBA00023014"/>
    </source>
</evidence>
<evidence type="ECO:0000256" key="1">
    <source>
        <dbReference type="ARBA" id="ARBA00010277"/>
    </source>
</evidence>
<evidence type="ECO:0000256" key="14">
    <source>
        <dbReference type="HAMAP-Rule" id="MF_01351"/>
    </source>
</evidence>
<dbReference type="InterPro" id="IPR017896">
    <property type="entry name" value="4Fe4S_Fe-S-bd"/>
</dbReference>
<evidence type="ECO:0000256" key="9">
    <source>
        <dbReference type="ARBA" id="ARBA00023004"/>
    </source>
</evidence>
<dbReference type="Gene3D" id="3.30.70.3270">
    <property type="match status" value="1"/>
</dbReference>
<dbReference type="NCBIfam" id="NF004538">
    <property type="entry name" value="PRK05888.1-4"/>
    <property type="match status" value="1"/>
</dbReference>
<feature type="binding site" evidence="14">
    <location>
        <position position="141"/>
    </location>
    <ligand>
        <name>[4Fe-4S] cluster</name>
        <dbReference type="ChEBI" id="CHEBI:49883"/>
        <label>2</label>
    </ligand>
</feature>
<keyword evidence="16" id="KW-0560">Oxidoreductase</keyword>
<feature type="binding site" evidence="14">
    <location>
        <position position="96"/>
    </location>
    <ligand>
        <name>[4Fe-4S] cluster</name>
        <dbReference type="ChEBI" id="CHEBI:49883"/>
        <label>1</label>
    </ligand>
</feature>
<evidence type="ECO:0000256" key="8">
    <source>
        <dbReference type="ARBA" id="ARBA00022967"/>
    </source>
</evidence>
<keyword evidence="7" id="KW-0677">Repeat</keyword>
<dbReference type="Pfam" id="PF12838">
    <property type="entry name" value="Fer4_7"/>
    <property type="match status" value="1"/>
</dbReference>
<comment type="function">
    <text evidence="14">NDH-1 shuttles electrons from NADH, via FMN and iron-sulfur (Fe-S) centers, to quinones in the respiratory chain. The immediate electron acceptor for the enzyme in this species is believed to be ubiquinone. Couples the redox reaction to proton translocation (for every two electrons transferred, four hydrogen ions are translocated across the cytoplasmic membrane), and thus conserves the redox energy in a proton gradient.</text>
</comment>
<dbReference type="PANTHER" id="PTHR10849:SF20">
    <property type="entry name" value="NADH DEHYDROGENASE [UBIQUINONE] IRON-SULFUR PROTEIN 8, MITOCHONDRIAL"/>
    <property type="match status" value="1"/>
</dbReference>
<evidence type="ECO:0000256" key="6">
    <source>
        <dbReference type="ARBA" id="ARBA00022723"/>
    </source>
</evidence>
<dbReference type="STRING" id="888741.HMPREF9098_1718"/>
<keyword evidence="12 14" id="KW-0830">Ubiquinone</keyword>
<feature type="domain" description="4Fe-4S ferredoxin-type" evidence="15">
    <location>
        <begin position="86"/>
        <end position="116"/>
    </location>
</feature>
<keyword evidence="13 14" id="KW-0472">Membrane</keyword>
<keyword evidence="6 14" id="KW-0479">Metal-binding</keyword>
<dbReference type="Proteomes" id="UP000004088">
    <property type="component" value="Unassembled WGS sequence"/>
</dbReference>
<feature type="binding site" evidence="14">
    <location>
        <position position="99"/>
    </location>
    <ligand>
        <name>[4Fe-4S] cluster</name>
        <dbReference type="ChEBI" id="CHEBI:49883"/>
        <label>1</label>
    </ligand>
</feature>
<dbReference type="GO" id="GO:0005886">
    <property type="term" value="C:plasma membrane"/>
    <property type="evidence" value="ECO:0007669"/>
    <property type="project" value="UniProtKB-SubCell"/>
</dbReference>
<feature type="domain" description="4Fe-4S ferredoxin-type" evidence="15">
    <location>
        <begin position="126"/>
        <end position="155"/>
    </location>
</feature>
<feature type="binding site" evidence="14">
    <location>
        <position position="106"/>
    </location>
    <ligand>
        <name>[4Fe-4S] cluster</name>
        <dbReference type="ChEBI" id="CHEBI:49883"/>
        <label>2</label>
    </ligand>
</feature>
<dbReference type="EMBL" id="AEWV01000030">
    <property type="protein sequence ID" value="EGC16915.1"/>
    <property type="molecule type" value="Genomic_DNA"/>
</dbReference>
<feature type="binding site" evidence="14">
    <location>
        <position position="135"/>
    </location>
    <ligand>
        <name>[4Fe-4S] cluster</name>
        <dbReference type="ChEBI" id="CHEBI:49883"/>
        <label>2</label>
    </ligand>
</feature>
<dbReference type="AlphaFoldDB" id="F0F0T3"/>
<dbReference type="InterPro" id="IPR010226">
    <property type="entry name" value="NADH_quinone_OxRdtase_chainI"/>
</dbReference>
<evidence type="ECO:0000256" key="5">
    <source>
        <dbReference type="ARBA" id="ARBA00022719"/>
    </source>
</evidence>
<dbReference type="SUPFAM" id="SSF54862">
    <property type="entry name" value="4Fe-4S ferredoxins"/>
    <property type="match status" value="1"/>
</dbReference>
<comment type="similarity">
    <text evidence="1 14">Belongs to the complex I 23 kDa subunit family.</text>
</comment>
<dbReference type="HAMAP" id="MF_01351">
    <property type="entry name" value="NDH1_NuoI"/>
    <property type="match status" value="1"/>
</dbReference>
<feature type="binding site" evidence="14">
    <location>
        <position position="145"/>
    </location>
    <ligand>
        <name>[4Fe-4S] cluster</name>
        <dbReference type="ChEBI" id="CHEBI:49883"/>
        <label>1</label>
    </ligand>
</feature>
<dbReference type="NCBIfam" id="NF004539">
    <property type="entry name" value="PRK05888.1-5"/>
    <property type="match status" value="1"/>
</dbReference>
<feature type="binding site" evidence="14">
    <location>
        <position position="102"/>
    </location>
    <ligand>
        <name>[4Fe-4S] cluster</name>
        <dbReference type="ChEBI" id="CHEBI:49883"/>
        <label>1</label>
    </ligand>
</feature>
<comment type="subunit">
    <text evidence="14">NDH-1 is composed of 14 different subunits. Subunits NuoA, H, J, K, L, M, N constitute the membrane sector of the complex.</text>
</comment>
<keyword evidence="5 14" id="KW-0874">Quinone</keyword>
<keyword evidence="2 14" id="KW-1003">Cell membrane</keyword>
<dbReference type="PROSITE" id="PS00198">
    <property type="entry name" value="4FE4S_FER_1"/>
    <property type="match status" value="1"/>
</dbReference>
<evidence type="ECO:0000256" key="2">
    <source>
        <dbReference type="ARBA" id="ARBA00022475"/>
    </source>
</evidence>
<dbReference type="GO" id="GO:0009060">
    <property type="term" value="P:aerobic respiration"/>
    <property type="evidence" value="ECO:0007669"/>
    <property type="project" value="TreeGrafter"/>
</dbReference>
<dbReference type="PROSITE" id="PS51379">
    <property type="entry name" value="4FE4S_FER_2"/>
    <property type="match status" value="2"/>
</dbReference>
<proteinExistence type="inferred from homology"/>
<comment type="catalytic activity">
    <reaction evidence="14">
        <text>a quinone + NADH + 5 H(+)(in) = a quinol + NAD(+) + 4 H(+)(out)</text>
        <dbReference type="Rhea" id="RHEA:57888"/>
        <dbReference type="ChEBI" id="CHEBI:15378"/>
        <dbReference type="ChEBI" id="CHEBI:24646"/>
        <dbReference type="ChEBI" id="CHEBI:57540"/>
        <dbReference type="ChEBI" id="CHEBI:57945"/>
        <dbReference type="ChEBI" id="CHEBI:132124"/>
    </reaction>
</comment>
<comment type="subcellular location">
    <subcellularLocation>
        <location evidence="14">Cell membrane</location>
        <topology evidence="14">Peripheral membrane protein</topology>
    </subcellularLocation>
</comment>
<evidence type="ECO:0000256" key="4">
    <source>
        <dbReference type="ARBA" id="ARBA00022519"/>
    </source>
</evidence>
<evidence type="ECO:0000256" key="7">
    <source>
        <dbReference type="ARBA" id="ARBA00022737"/>
    </source>
</evidence>
<dbReference type="GO" id="GO:0051539">
    <property type="term" value="F:4 iron, 4 sulfur cluster binding"/>
    <property type="evidence" value="ECO:0007669"/>
    <property type="project" value="UniProtKB-KW"/>
</dbReference>
<keyword evidence="4" id="KW-0997">Cell inner membrane</keyword>